<dbReference type="SMART" id="SM00448">
    <property type="entry name" value="REC"/>
    <property type="match status" value="1"/>
</dbReference>
<feature type="transmembrane region" description="Helical" evidence="5">
    <location>
        <begin position="449"/>
        <end position="472"/>
    </location>
</feature>
<evidence type="ECO:0000256" key="3">
    <source>
        <dbReference type="ARBA" id="ARBA00023163"/>
    </source>
</evidence>
<dbReference type="GO" id="GO:0009736">
    <property type="term" value="P:cytokinin-activated signaling pathway"/>
    <property type="evidence" value="ECO:0007669"/>
    <property type="project" value="InterPro"/>
</dbReference>
<keyword evidence="5" id="KW-0812">Transmembrane</keyword>
<keyword evidence="5" id="KW-1133">Transmembrane helix</keyword>
<dbReference type="InterPro" id="IPR011006">
    <property type="entry name" value="CheY-like_superfamily"/>
</dbReference>
<dbReference type="Proteomes" id="UP000053144">
    <property type="component" value="Chromosome 11"/>
</dbReference>
<dbReference type="InterPro" id="IPR001789">
    <property type="entry name" value="Sig_transdc_resp-reg_receiver"/>
</dbReference>
<name>A0A0L9VQP0_PHAAN</name>
<evidence type="ECO:0000256" key="1">
    <source>
        <dbReference type="ARBA" id="ARBA00023012"/>
    </source>
</evidence>
<accession>A0A0L9VQP0</accession>
<evidence type="ECO:0000256" key="4">
    <source>
        <dbReference type="PROSITE-ProRule" id="PRU00169"/>
    </source>
</evidence>
<keyword evidence="1" id="KW-0902">Two-component regulatory system</keyword>
<keyword evidence="2" id="KW-0805">Transcription regulation</keyword>
<sequence>MDSNMFQSADSRKYYCPVLGLKVLVLDNNLKCLAAVSKMLQALGYEVVTASLASEALSIVKEKRNELNLALVEVHLPDMGIVLLSQKIRELTTMPYFLMTANNNTLGELFGSKLCFEKPIKISDLNSLWKYALWRIEDGRVITIDVEGFGRFQSQETIVNNNRECESFINTGGQTLQSVIIGERKHEIGGKQSESLMLGRKRLNQTYDSHVKFLGGGGVELAGTSEALPDQRTQLRNVSGLAIQNIESHFQVCSFLFNKFPFTYAGLYHGMIFSPIQHHSNMHSSNLNMGSQHLFQADNDNRKRCQLQNLPMNICDCMHQYSLRNPLLDFLNSSDQTSTSGKNQFYTSDSGEFMNNENNIDGKVFSEDTCIYCVDDFSGQSEMNFCTLSSNEMCQQFPPSFPVPLLPSDGKEDNISEVKADEILYPPNGTQKFSDEDLNTCLSMYNDPWYEYACIFMILHFVWFLLSFRLILHSYPSFSFC</sequence>
<dbReference type="PANTHER" id="PTHR43874">
    <property type="entry name" value="TWO-COMPONENT RESPONSE REGULATOR"/>
    <property type="match status" value="1"/>
</dbReference>
<reference evidence="8" key="1">
    <citation type="journal article" date="2015" name="Proc. Natl. Acad. Sci. U.S.A.">
        <title>Genome sequencing of adzuki bean (Vigna angularis) provides insight into high starch and low fat accumulation and domestication.</title>
        <authorList>
            <person name="Yang K."/>
            <person name="Tian Z."/>
            <person name="Chen C."/>
            <person name="Luo L."/>
            <person name="Zhao B."/>
            <person name="Wang Z."/>
            <person name="Yu L."/>
            <person name="Li Y."/>
            <person name="Sun Y."/>
            <person name="Li W."/>
            <person name="Chen Y."/>
            <person name="Li Y."/>
            <person name="Zhang Y."/>
            <person name="Ai D."/>
            <person name="Zhao J."/>
            <person name="Shang C."/>
            <person name="Ma Y."/>
            <person name="Wu B."/>
            <person name="Wang M."/>
            <person name="Gao L."/>
            <person name="Sun D."/>
            <person name="Zhang P."/>
            <person name="Guo F."/>
            <person name="Wang W."/>
            <person name="Li Y."/>
            <person name="Wang J."/>
            <person name="Varshney R.K."/>
            <person name="Wang J."/>
            <person name="Ling H.Q."/>
            <person name="Wan P."/>
        </authorList>
    </citation>
    <scope>NUCLEOTIDE SEQUENCE</scope>
    <source>
        <strain evidence="8">cv. Jingnong 6</strain>
    </source>
</reference>
<gene>
    <name evidence="7" type="ORF">LR48_Vigan11g041300</name>
</gene>
<dbReference type="SUPFAM" id="SSF52172">
    <property type="entry name" value="CheY-like"/>
    <property type="match status" value="1"/>
</dbReference>
<dbReference type="InterPro" id="IPR045279">
    <property type="entry name" value="ARR-like"/>
</dbReference>
<dbReference type="OMA" id="MTANNNT"/>
<feature type="domain" description="Response regulatory" evidence="6">
    <location>
        <begin position="22"/>
        <end position="133"/>
    </location>
</feature>
<dbReference type="Gramene" id="KOM57380">
    <property type="protein sequence ID" value="KOM57380"/>
    <property type="gene ID" value="LR48_Vigan11g041300"/>
</dbReference>
<dbReference type="PANTHER" id="PTHR43874:SF58">
    <property type="entry name" value="TWO-COMPONENT RESPONSE REGULATOR-LIKE APRR8-RELATED"/>
    <property type="match status" value="1"/>
</dbReference>
<evidence type="ECO:0000256" key="2">
    <source>
        <dbReference type="ARBA" id="ARBA00023015"/>
    </source>
</evidence>
<evidence type="ECO:0000313" key="7">
    <source>
        <dbReference type="EMBL" id="KOM57380.1"/>
    </source>
</evidence>
<dbReference type="GO" id="GO:0000160">
    <property type="term" value="P:phosphorelay signal transduction system"/>
    <property type="evidence" value="ECO:0007669"/>
    <property type="project" value="UniProtKB-KW"/>
</dbReference>
<protein>
    <recommendedName>
        <fullName evidence="6">Response regulatory domain-containing protein</fullName>
    </recommendedName>
</protein>
<dbReference type="EMBL" id="CM003381">
    <property type="protein sequence ID" value="KOM57380.1"/>
    <property type="molecule type" value="Genomic_DNA"/>
</dbReference>
<keyword evidence="3" id="KW-0804">Transcription</keyword>
<dbReference type="PROSITE" id="PS50110">
    <property type="entry name" value="RESPONSE_REGULATORY"/>
    <property type="match status" value="1"/>
</dbReference>
<dbReference type="AlphaFoldDB" id="A0A0L9VQP0"/>
<organism evidence="7 8">
    <name type="scientific">Phaseolus angularis</name>
    <name type="common">Azuki bean</name>
    <name type="synonym">Vigna angularis</name>
    <dbReference type="NCBI Taxonomy" id="3914"/>
    <lineage>
        <taxon>Eukaryota</taxon>
        <taxon>Viridiplantae</taxon>
        <taxon>Streptophyta</taxon>
        <taxon>Embryophyta</taxon>
        <taxon>Tracheophyta</taxon>
        <taxon>Spermatophyta</taxon>
        <taxon>Magnoliopsida</taxon>
        <taxon>eudicotyledons</taxon>
        <taxon>Gunneridae</taxon>
        <taxon>Pentapetalae</taxon>
        <taxon>rosids</taxon>
        <taxon>fabids</taxon>
        <taxon>Fabales</taxon>
        <taxon>Fabaceae</taxon>
        <taxon>Papilionoideae</taxon>
        <taxon>50 kb inversion clade</taxon>
        <taxon>NPAAA clade</taxon>
        <taxon>indigoferoid/millettioid clade</taxon>
        <taxon>Phaseoleae</taxon>
        <taxon>Vigna</taxon>
    </lineage>
</organism>
<evidence type="ECO:0000259" key="6">
    <source>
        <dbReference type="PROSITE" id="PS50110"/>
    </source>
</evidence>
<keyword evidence="5" id="KW-0472">Membrane</keyword>
<evidence type="ECO:0000313" key="8">
    <source>
        <dbReference type="Proteomes" id="UP000053144"/>
    </source>
</evidence>
<comment type="caution">
    <text evidence="4">Lacks conserved residue(s) required for the propagation of feature annotation.</text>
</comment>
<evidence type="ECO:0000256" key="5">
    <source>
        <dbReference type="SAM" id="Phobius"/>
    </source>
</evidence>
<proteinExistence type="predicted"/>
<dbReference type="Gene3D" id="3.40.50.2300">
    <property type="match status" value="1"/>
</dbReference>